<feature type="transmembrane region" description="Helical" evidence="2">
    <location>
        <begin position="35"/>
        <end position="55"/>
    </location>
</feature>
<keyword evidence="2" id="KW-0472">Membrane</keyword>
<evidence type="ECO:0000313" key="3">
    <source>
        <dbReference type="EMBL" id="WXB77578.1"/>
    </source>
</evidence>
<dbReference type="EMBL" id="CP144913">
    <property type="protein sequence ID" value="WXB77578.1"/>
    <property type="molecule type" value="Genomic_DNA"/>
</dbReference>
<keyword evidence="2" id="KW-1133">Transmembrane helix</keyword>
<feature type="region of interest" description="Disordered" evidence="1">
    <location>
        <begin position="137"/>
        <end position="174"/>
    </location>
</feature>
<keyword evidence="2" id="KW-0812">Transmembrane</keyword>
<organism evidence="3 4">
    <name type="scientific">Janibacter alittae</name>
    <dbReference type="NCBI Taxonomy" id="3115209"/>
    <lineage>
        <taxon>Bacteria</taxon>
        <taxon>Bacillati</taxon>
        <taxon>Actinomycetota</taxon>
        <taxon>Actinomycetes</taxon>
        <taxon>Micrococcales</taxon>
        <taxon>Intrasporangiaceae</taxon>
        <taxon>Janibacter</taxon>
    </lineage>
</organism>
<reference evidence="3 4" key="1">
    <citation type="submission" date="2024-02" db="EMBL/GenBank/DDBJ databases">
        <title>Janibacter sp. nov., isolated from gut of marine sandworm.</title>
        <authorList>
            <person name="Kim B."/>
            <person name="Jun M.O."/>
            <person name="Shin N.-R."/>
        </authorList>
    </citation>
    <scope>NUCLEOTIDE SEQUENCE [LARGE SCALE GENOMIC DNA]</scope>
    <source>
        <strain evidence="3 4">A1S7</strain>
    </source>
</reference>
<gene>
    <name evidence="3" type="ORF">V1351_05780</name>
</gene>
<feature type="compositionally biased region" description="Polar residues" evidence="1">
    <location>
        <begin position="138"/>
        <end position="152"/>
    </location>
</feature>
<protein>
    <recommendedName>
        <fullName evidence="5">Cell division protein FtsL</fullName>
    </recommendedName>
</protein>
<evidence type="ECO:0000256" key="1">
    <source>
        <dbReference type="SAM" id="MobiDB-lite"/>
    </source>
</evidence>
<evidence type="ECO:0008006" key="5">
    <source>
        <dbReference type="Google" id="ProtNLM"/>
    </source>
</evidence>
<accession>A0ABZ2MKP3</accession>
<name>A0ABZ2MKP3_9MICO</name>
<proteinExistence type="predicted"/>
<evidence type="ECO:0000313" key="4">
    <source>
        <dbReference type="Proteomes" id="UP001382727"/>
    </source>
</evidence>
<dbReference type="Proteomes" id="UP001382727">
    <property type="component" value="Chromosome"/>
</dbReference>
<sequence>MSQMSVATTVAKRSTSGARRPSLRVVIPQERTGSAWFPVLCVALLLAGLAAVLGLNTAMAQDSFEVTALEARTAELADTQAALQQSINSHSSPQNLATEARALGMAPSDTAAFIDIEKGQILGVATLAEKPEGFTVDAASTATVEEQTSSKTTSDDGEAKASDEPSDASRTGTD</sequence>
<keyword evidence="4" id="KW-1185">Reference proteome</keyword>
<feature type="compositionally biased region" description="Basic and acidic residues" evidence="1">
    <location>
        <begin position="153"/>
        <end position="163"/>
    </location>
</feature>
<evidence type="ECO:0000256" key="2">
    <source>
        <dbReference type="SAM" id="Phobius"/>
    </source>
</evidence>
<dbReference type="RefSeq" id="WP_338751608.1">
    <property type="nucleotide sequence ID" value="NZ_CP144913.1"/>
</dbReference>